<proteinExistence type="predicted"/>
<dbReference type="KEGG" id="gba:J421_5154"/>
<dbReference type="HOGENOM" id="CLU_033784_1_0_0"/>
<evidence type="ECO:0000259" key="6">
    <source>
        <dbReference type="PROSITE" id="PS51918"/>
    </source>
</evidence>
<dbReference type="GO" id="GO:0051536">
    <property type="term" value="F:iron-sulfur cluster binding"/>
    <property type="evidence" value="ECO:0007669"/>
    <property type="project" value="UniProtKB-KW"/>
</dbReference>
<dbReference type="EMBL" id="CP007129">
    <property type="protein sequence ID" value="AHG92689.1"/>
    <property type="molecule type" value="Genomic_DNA"/>
</dbReference>
<accession>W0RNX5</accession>
<name>W0RNX5_9BACT</name>
<protein>
    <submittedName>
        <fullName evidence="7">Radical SAM domain protein</fullName>
    </submittedName>
</protein>
<dbReference type="Gene3D" id="1.10.150.320">
    <property type="entry name" value="Photosystem II 12 kDa extrinsic protein"/>
    <property type="match status" value="1"/>
</dbReference>
<dbReference type="InterPro" id="IPR007197">
    <property type="entry name" value="rSAM"/>
</dbReference>
<evidence type="ECO:0000313" key="8">
    <source>
        <dbReference type="Proteomes" id="UP000019151"/>
    </source>
</evidence>
<dbReference type="SFLD" id="SFLDG01102">
    <property type="entry name" value="Uncharacterised_Radical_SAM_Su"/>
    <property type="match status" value="1"/>
</dbReference>
<dbReference type="PANTHER" id="PTHR21180:SF9">
    <property type="entry name" value="TYPE II SECRETION SYSTEM PROTEIN K"/>
    <property type="match status" value="1"/>
</dbReference>
<dbReference type="GO" id="GO:0003677">
    <property type="term" value="F:DNA binding"/>
    <property type="evidence" value="ECO:0007669"/>
    <property type="project" value="InterPro"/>
</dbReference>
<dbReference type="Proteomes" id="UP000019151">
    <property type="component" value="Plasmid 1"/>
</dbReference>
<keyword evidence="8" id="KW-1185">Reference proteome</keyword>
<dbReference type="SMART" id="SM00729">
    <property type="entry name" value="Elp3"/>
    <property type="match status" value="1"/>
</dbReference>
<dbReference type="GO" id="GO:0006281">
    <property type="term" value="P:DNA repair"/>
    <property type="evidence" value="ECO:0007669"/>
    <property type="project" value="InterPro"/>
</dbReference>
<geneLocation type="plasmid" evidence="7 8">
    <name>1</name>
</geneLocation>
<feature type="domain" description="Radical SAM core" evidence="6">
    <location>
        <begin position="52"/>
        <end position="296"/>
    </location>
</feature>
<dbReference type="InterPro" id="IPR010994">
    <property type="entry name" value="RuvA_2-like"/>
</dbReference>
<evidence type="ECO:0000313" key="7">
    <source>
        <dbReference type="EMBL" id="AHG92689.1"/>
    </source>
</evidence>
<keyword evidence="2" id="KW-0949">S-adenosyl-L-methionine</keyword>
<sequence>MDLNEKLAVLMSYAADDREGVPSTAPLPPRLRNAGAAGALGPLNLRNVRVPGRGRATLLRVLMTNACSYNCHYCPMRRDREMPRTLLTPEELVRIFLQARARGWCDGLFVTTGIPGRPAPVADKLIAVLEILRFRERFDGYVHVKLVPGAEPAQIERIVALANRVSLNLEAPCGASLKSIAPEKDFDLSAASLAHAQSLVRLERAERRDGKPGDRLRPGGVAGMTVQFVVGATADSDRTLVGKVNELYATGGLHHAHFSAFRPILDTPMESAAATPAMREHRLYQADWLLRDYGFEASEIAYDARGNLPLDVDPKTAAALAQRDRFPVEVRTAAYETLLRVPGIGPATARRIVDERRTTTFRSLADLKRLGVAVARAAGFVTLGGRRLQDVRWVSQLSLWDDGDEVGAAHRTFAFSPGTFR</sequence>
<dbReference type="SMART" id="SM00278">
    <property type="entry name" value="HhH1"/>
    <property type="match status" value="1"/>
</dbReference>
<evidence type="ECO:0000256" key="2">
    <source>
        <dbReference type="ARBA" id="ARBA00022691"/>
    </source>
</evidence>
<dbReference type="InterPro" id="IPR013785">
    <property type="entry name" value="Aldolase_TIM"/>
</dbReference>
<keyword evidence="4" id="KW-0408">Iron</keyword>
<evidence type="ECO:0000256" key="3">
    <source>
        <dbReference type="ARBA" id="ARBA00022723"/>
    </source>
</evidence>
<dbReference type="PATRIC" id="fig|861299.3.peg.5210"/>
<dbReference type="PANTHER" id="PTHR21180">
    <property type="entry name" value="ENDONUCLEASE/EXONUCLEASE/PHOSPHATASE FAMILY DOMAIN-CONTAINING PROTEIN 1"/>
    <property type="match status" value="1"/>
</dbReference>
<comment type="cofactor">
    <cofactor evidence="1">
        <name>[4Fe-4S] cluster</name>
        <dbReference type="ChEBI" id="CHEBI:49883"/>
    </cofactor>
</comment>
<evidence type="ECO:0000256" key="5">
    <source>
        <dbReference type="ARBA" id="ARBA00023014"/>
    </source>
</evidence>
<evidence type="ECO:0000256" key="4">
    <source>
        <dbReference type="ARBA" id="ARBA00023004"/>
    </source>
</evidence>
<dbReference type="SUPFAM" id="SSF102114">
    <property type="entry name" value="Radical SAM enzymes"/>
    <property type="match status" value="1"/>
</dbReference>
<dbReference type="InterPro" id="IPR006638">
    <property type="entry name" value="Elp3/MiaA/NifB-like_rSAM"/>
</dbReference>
<dbReference type="PROSITE" id="PS51918">
    <property type="entry name" value="RADICAL_SAM"/>
    <property type="match status" value="1"/>
</dbReference>
<dbReference type="Pfam" id="PF04055">
    <property type="entry name" value="Radical_SAM"/>
    <property type="match status" value="1"/>
</dbReference>
<keyword evidence="3" id="KW-0479">Metal-binding</keyword>
<organism evidence="7 8">
    <name type="scientific">Gemmatirosa kalamazoonensis</name>
    <dbReference type="NCBI Taxonomy" id="861299"/>
    <lineage>
        <taxon>Bacteria</taxon>
        <taxon>Pseudomonadati</taxon>
        <taxon>Gemmatimonadota</taxon>
        <taxon>Gemmatimonadia</taxon>
        <taxon>Gemmatimonadales</taxon>
        <taxon>Gemmatimonadaceae</taxon>
        <taxon>Gemmatirosa</taxon>
    </lineage>
</organism>
<dbReference type="AlphaFoldDB" id="W0RNX5"/>
<dbReference type="GO" id="GO:0046872">
    <property type="term" value="F:metal ion binding"/>
    <property type="evidence" value="ECO:0007669"/>
    <property type="project" value="UniProtKB-KW"/>
</dbReference>
<dbReference type="GO" id="GO:0003824">
    <property type="term" value="F:catalytic activity"/>
    <property type="evidence" value="ECO:0007669"/>
    <property type="project" value="InterPro"/>
</dbReference>
<gene>
    <name evidence="7" type="ORF">J421_5154</name>
</gene>
<dbReference type="CDD" id="cd01335">
    <property type="entry name" value="Radical_SAM"/>
    <property type="match status" value="1"/>
</dbReference>
<dbReference type="Pfam" id="PF12836">
    <property type="entry name" value="HHH_3"/>
    <property type="match status" value="1"/>
</dbReference>
<dbReference type="InterPro" id="IPR003583">
    <property type="entry name" value="Hlx-hairpin-Hlx_DNA-bd_motif"/>
</dbReference>
<dbReference type="InterPro" id="IPR058240">
    <property type="entry name" value="rSAM_sf"/>
</dbReference>
<dbReference type="SFLD" id="SFLDS00029">
    <property type="entry name" value="Radical_SAM"/>
    <property type="match status" value="1"/>
</dbReference>
<evidence type="ECO:0000256" key="1">
    <source>
        <dbReference type="ARBA" id="ARBA00001966"/>
    </source>
</evidence>
<keyword evidence="7" id="KW-0614">Plasmid</keyword>
<dbReference type="InterPro" id="IPR051675">
    <property type="entry name" value="Endo/Exo/Phosphatase_dom_1"/>
</dbReference>
<dbReference type="InParanoid" id="W0RNX5"/>
<dbReference type="Gene3D" id="3.20.20.70">
    <property type="entry name" value="Aldolase class I"/>
    <property type="match status" value="1"/>
</dbReference>
<dbReference type="SUPFAM" id="SSF47781">
    <property type="entry name" value="RuvA domain 2-like"/>
    <property type="match status" value="1"/>
</dbReference>
<dbReference type="RefSeq" id="WP_025414019.1">
    <property type="nucleotide sequence ID" value="NZ_CP007129.1"/>
</dbReference>
<dbReference type="InterPro" id="IPR023874">
    <property type="entry name" value="DNA_rSAM_put"/>
</dbReference>
<reference evidence="7 8" key="1">
    <citation type="journal article" date="2014" name="Genome Announc.">
        <title>Genome Sequence and Methylome of Soil Bacterium Gemmatirosa kalamazoonensis KBS708T, a Member of the Rarely Cultivated Gemmatimonadetes Phylum.</title>
        <authorList>
            <person name="Debruyn J.M."/>
            <person name="Radosevich M."/>
            <person name="Wommack K.E."/>
            <person name="Polson S.W."/>
            <person name="Hauser L.J."/>
            <person name="Fawaz M.N."/>
            <person name="Korlach J."/>
            <person name="Tsai Y.C."/>
        </authorList>
    </citation>
    <scope>NUCLEOTIDE SEQUENCE [LARGE SCALE GENOMIC DNA]</scope>
    <source>
        <strain evidence="7 8">KBS708</strain>
        <plasmid evidence="8">Plasmid 1</plasmid>
    </source>
</reference>
<keyword evidence="5" id="KW-0411">Iron-sulfur</keyword>
<dbReference type="OrthoDB" id="9801154at2"/>